<keyword evidence="4" id="KW-0805">Transcription regulation</keyword>
<sequence>MAGSSIETPAFLDTVEGEISFFRSVMRARPIGMNQHFHVLTMRTSIHKDTGHWVAADELWQKLKSCYDIDALNAIDVEAEGYEMSLHNKSTPSTDDNLMTHPFFREEFSLPPEHSLESIASERRLNTIPSPPSSPEASAAASPAAMKVKPSRPKKRNEKSKASMAGLVGGESDSSDLTDSGEEDQAPSVVTATEDGGETVDGEEEDTEMQDVTVETSTTAKASRRKPTGKKATSTRVRSRPAKKRKR</sequence>
<keyword evidence="6" id="KW-0539">Nucleus</keyword>
<dbReference type="PANTHER" id="PTHR13581">
    <property type="entry name" value="MRG-BINDING PROTEIN"/>
    <property type="match status" value="1"/>
</dbReference>
<reference evidence="8" key="1">
    <citation type="journal article" date="2019" name="Environ. Microbiol.">
        <title>Fungal ecological strategies reflected in gene transcription - a case study of two litter decomposers.</title>
        <authorList>
            <person name="Barbi F."/>
            <person name="Kohler A."/>
            <person name="Barry K."/>
            <person name="Baskaran P."/>
            <person name="Daum C."/>
            <person name="Fauchery L."/>
            <person name="Ihrmark K."/>
            <person name="Kuo A."/>
            <person name="LaButti K."/>
            <person name="Lipzen A."/>
            <person name="Morin E."/>
            <person name="Grigoriev I.V."/>
            <person name="Henrissat B."/>
            <person name="Lindahl B."/>
            <person name="Martin F."/>
        </authorList>
    </citation>
    <scope>NUCLEOTIDE SEQUENCE</scope>
    <source>
        <strain evidence="8">JB14</strain>
    </source>
</reference>
<feature type="compositionally biased region" description="Acidic residues" evidence="7">
    <location>
        <begin position="195"/>
        <end position="209"/>
    </location>
</feature>
<dbReference type="GO" id="GO:0005634">
    <property type="term" value="C:nucleus"/>
    <property type="evidence" value="ECO:0007669"/>
    <property type="project" value="UniProtKB-SubCell"/>
</dbReference>
<feature type="compositionally biased region" description="Acidic residues" evidence="7">
    <location>
        <begin position="173"/>
        <end position="185"/>
    </location>
</feature>
<dbReference type="GO" id="GO:0006357">
    <property type="term" value="P:regulation of transcription by RNA polymerase II"/>
    <property type="evidence" value="ECO:0007669"/>
    <property type="project" value="TreeGrafter"/>
</dbReference>
<keyword evidence="9" id="KW-1185">Reference proteome</keyword>
<keyword evidence="5" id="KW-0804">Transcription</keyword>
<evidence type="ECO:0000256" key="2">
    <source>
        <dbReference type="ARBA" id="ARBA00007117"/>
    </source>
</evidence>
<dbReference type="GO" id="GO:0035267">
    <property type="term" value="C:NuA4 histone acetyltransferase complex"/>
    <property type="evidence" value="ECO:0007669"/>
    <property type="project" value="TreeGrafter"/>
</dbReference>
<comment type="subcellular location">
    <subcellularLocation>
        <location evidence="1">Nucleus</location>
    </subcellularLocation>
</comment>
<evidence type="ECO:0000256" key="5">
    <source>
        <dbReference type="ARBA" id="ARBA00023163"/>
    </source>
</evidence>
<evidence type="ECO:0000256" key="4">
    <source>
        <dbReference type="ARBA" id="ARBA00023015"/>
    </source>
</evidence>
<dbReference type="Proteomes" id="UP000799118">
    <property type="component" value="Unassembled WGS sequence"/>
</dbReference>
<evidence type="ECO:0000313" key="9">
    <source>
        <dbReference type="Proteomes" id="UP000799118"/>
    </source>
</evidence>
<evidence type="ECO:0000256" key="3">
    <source>
        <dbReference type="ARBA" id="ARBA00022853"/>
    </source>
</evidence>
<proteinExistence type="inferred from homology"/>
<feature type="region of interest" description="Disordered" evidence="7">
    <location>
        <begin position="125"/>
        <end position="247"/>
    </location>
</feature>
<gene>
    <name evidence="8" type="ORF">BT96DRAFT_867439</name>
</gene>
<feature type="compositionally biased region" description="Basic residues" evidence="7">
    <location>
        <begin position="237"/>
        <end position="247"/>
    </location>
</feature>
<accession>A0A6A4GNQ7</accession>
<evidence type="ECO:0000256" key="1">
    <source>
        <dbReference type="ARBA" id="ARBA00004123"/>
    </source>
</evidence>
<evidence type="ECO:0000256" key="6">
    <source>
        <dbReference type="ARBA" id="ARBA00023242"/>
    </source>
</evidence>
<dbReference type="Pfam" id="PF07904">
    <property type="entry name" value="Eaf7"/>
    <property type="match status" value="1"/>
</dbReference>
<feature type="compositionally biased region" description="Basic residues" evidence="7">
    <location>
        <begin position="149"/>
        <end position="158"/>
    </location>
</feature>
<evidence type="ECO:0000256" key="7">
    <source>
        <dbReference type="SAM" id="MobiDB-lite"/>
    </source>
</evidence>
<evidence type="ECO:0008006" key="10">
    <source>
        <dbReference type="Google" id="ProtNLM"/>
    </source>
</evidence>
<comment type="similarity">
    <text evidence="2">Belongs to the EAF7 family.</text>
</comment>
<protein>
    <recommendedName>
        <fullName evidence="10">Chromatin modification-related protein EAF7</fullName>
    </recommendedName>
</protein>
<dbReference type="InterPro" id="IPR012423">
    <property type="entry name" value="Eaf7/MRGBP"/>
</dbReference>
<keyword evidence="3" id="KW-0156">Chromatin regulator</keyword>
<dbReference type="PANTHER" id="PTHR13581:SF5">
    <property type="entry name" value="MRG_MORF4L-BINDING PROTEIN"/>
    <property type="match status" value="1"/>
</dbReference>
<name>A0A6A4GNQ7_9AGAR</name>
<feature type="compositionally biased region" description="Low complexity" evidence="7">
    <location>
        <begin position="135"/>
        <end position="145"/>
    </location>
</feature>
<dbReference type="AlphaFoldDB" id="A0A6A4GNQ7"/>
<dbReference type="GO" id="GO:0006325">
    <property type="term" value="P:chromatin organization"/>
    <property type="evidence" value="ECO:0007669"/>
    <property type="project" value="UniProtKB-KW"/>
</dbReference>
<dbReference type="OrthoDB" id="5595141at2759"/>
<evidence type="ECO:0000313" key="8">
    <source>
        <dbReference type="EMBL" id="KAE9387401.1"/>
    </source>
</evidence>
<dbReference type="EMBL" id="ML769803">
    <property type="protein sequence ID" value="KAE9387401.1"/>
    <property type="molecule type" value="Genomic_DNA"/>
</dbReference>
<organism evidence="8 9">
    <name type="scientific">Gymnopus androsaceus JB14</name>
    <dbReference type="NCBI Taxonomy" id="1447944"/>
    <lineage>
        <taxon>Eukaryota</taxon>
        <taxon>Fungi</taxon>
        <taxon>Dikarya</taxon>
        <taxon>Basidiomycota</taxon>
        <taxon>Agaricomycotina</taxon>
        <taxon>Agaricomycetes</taxon>
        <taxon>Agaricomycetidae</taxon>
        <taxon>Agaricales</taxon>
        <taxon>Marasmiineae</taxon>
        <taxon>Omphalotaceae</taxon>
        <taxon>Gymnopus</taxon>
    </lineage>
</organism>